<protein>
    <submittedName>
        <fullName evidence="2">Uncharacterized protein</fullName>
    </submittedName>
</protein>
<organism evidence="2 3">
    <name type="scientific">Piloderma croceum (strain F 1598)</name>
    <dbReference type="NCBI Taxonomy" id="765440"/>
    <lineage>
        <taxon>Eukaryota</taxon>
        <taxon>Fungi</taxon>
        <taxon>Dikarya</taxon>
        <taxon>Basidiomycota</taxon>
        <taxon>Agaricomycotina</taxon>
        <taxon>Agaricomycetes</taxon>
        <taxon>Agaricomycetidae</taxon>
        <taxon>Atheliales</taxon>
        <taxon>Atheliaceae</taxon>
        <taxon>Piloderma</taxon>
    </lineage>
</organism>
<dbReference type="GO" id="GO:0000932">
    <property type="term" value="C:P-body"/>
    <property type="evidence" value="ECO:0007669"/>
    <property type="project" value="TreeGrafter"/>
</dbReference>
<dbReference type="OrthoDB" id="10264956at2759"/>
<dbReference type="FunCoup" id="A0A0C3F8N3">
    <property type="interactions" value="476"/>
</dbReference>
<dbReference type="GO" id="GO:0000290">
    <property type="term" value="P:deadenylation-dependent decapping of nuclear-transcribed mRNA"/>
    <property type="evidence" value="ECO:0007669"/>
    <property type="project" value="InterPro"/>
</dbReference>
<proteinExistence type="inferred from homology"/>
<dbReference type="EMBL" id="KN833037">
    <property type="protein sequence ID" value="KIM76229.1"/>
    <property type="molecule type" value="Genomic_DNA"/>
</dbReference>
<evidence type="ECO:0000313" key="2">
    <source>
        <dbReference type="EMBL" id="KIM76229.1"/>
    </source>
</evidence>
<dbReference type="InterPro" id="IPR008594">
    <property type="entry name" value="DcpS/DCS2"/>
</dbReference>
<reference evidence="2 3" key="1">
    <citation type="submission" date="2014-04" db="EMBL/GenBank/DDBJ databases">
        <authorList>
            <consortium name="DOE Joint Genome Institute"/>
            <person name="Kuo A."/>
            <person name="Tarkka M."/>
            <person name="Buscot F."/>
            <person name="Kohler A."/>
            <person name="Nagy L.G."/>
            <person name="Floudas D."/>
            <person name="Copeland A."/>
            <person name="Barry K.W."/>
            <person name="Cichocki N."/>
            <person name="Veneault-Fourrey C."/>
            <person name="LaButti K."/>
            <person name="Lindquist E.A."/>
            <person name="Lipzen A."/>
            <person name="Lundell T."/>
            <person name="Morin E."/>
            <person name="Murat C."/>
            <person name="Sun H."/>
            <person name="Tunlid A."/>
            <person name="Henrissat B."/>
            <person name="Grigoriev I.V."/>
            <person name="Hibbett D.S."/>
            <person name="Martin F."/>
            <person name="Nordberg H.P."/>
            <person name="Cantor M.N."/>
            <person name="Hua S.X."/>
        </authorList>
    </citation>
    <scope>NUCLEOTIDE SEQUENCE [LARGE SCALE GENOMIC DNA]</scope>
    <source>
        <strain evidence="2 3">F 1598</strain>
    </source>
</reference>
<evidence type="ECO:0000313" key="3">
    <source>
        <dbReference type="Proteomes" id="UP000054166"/>
    </source>
</evidence>
<accession>A0A0C3F8N3</accession>
<dbReference type="SUPFAM" id="SSF54197">
    <property type="entry name" value="HIT-like"/>
    <property type="match status" value="1"/>
</dbReference>
<reference evidence="3" key="2">
    <citation type="submission" date="2015-01" db="EMBL/GenBank/DDBJ databases">
        <title>Evolutionary Origins and Diversification of the Mycorrhizal Mutualists.</title>
        <authorList>
            <consortium name="DOE Joint Genome Institute"/>
            <consortium name="Mycorrhizal Genomics Consortium"/>
            <person name="Kohler A."/>
            <person name="Kuo A."/>
            <person name="Nagy L.G."/>
            <person name="Floudas D."/>
            <person name="Copeland A."/>
            <person name="Barry K.W."/>
            <person name="Cichocki N."/>
            <person name="Veneault-Fourrey C."/>
            <person name="LaButti K."/>
            <person name="Lindquist E.A."/>
            <person name="Lipzen A."/>
            <person name="Lundell T."/>
            <person name="Morin E."/>
            <person name="Murat C."/>
            <person name="Riley R."/>
            <person name="Ohm R."/>
            <person name="Sun H."/>
            <person name="Tunlid A."/>
            <person name="Henrissat B."/>
            <person name="Grigoriev I.V."/>
            <person name="Hibbett D.S."/>
            <person name="Martin F."/>
        </authorList>
    </citation>
    <scope>NUCLEOTIDE SEQUENCE [LARGE SCALE GENOMIC DNA]</scope>
    <source>
        <strain evidence="3">F 1598</strain>
    </source>
</reference>
<dbReference type="InterPro" id="IPR036265">
    <property type="entry name" value="HIT-like_sf"/>
</dbReference>
<dbReference type="AlphaFoldDB" id="A0A0C3F8N3"/>
<dbReference type="GO" id="GO:0000340">
    <property type="term" value="F:RNA 7-methylguanosine cap binding"/>
    <property type="evidence" value="ECO:0007669"/>
    <property type="project" value="TreeGrafter"/>
</dbReference>
<dbReference type="HOGENOM" id="CLU_041045_1_0_1"/>
<dbReference type="Gene3D" id="3.30.428.10">
    <property type="entry name" value="HIT-like"/>
    <property type="match status" value="1"/>
</dbReference>
<dbReference type="Pfam" id="PF11969">
    <property type="entry name" value="DcpS_C"/>
    <property type="match status" value="1"/>
</dbReference>
<dbReference type="Pfam" id="PF05652">
    <property type="entry name" value="DcpS"/>
    <property type="match status" value="1"/>
</dbReference>
<keyword evidence="3" id="KW-1185">Reference proteome</keyword>
<sequence>MSSSVTDLASIKQFKFERILNEVTHALVLLGSFPTDNTARSEQTGRSPAILRIEKTALSTDVLREGVLGNYTWLFGWLSDARERDGVEKGADLKINVICPATDVHIRKIVMVHETPDLYQRIVEPYIESLPKSRTQWVENILSGVSEQSKILYTCPEFLIIPDMKWDLVTVSSLYILAIARYHNQEGEISPRRIRSMRDLRRGDLSWLKKLREEASKIVKDRWSLGEGSVRCFIHYQPSYFPCRSKCIVPADHFHVHIANATYMGLGAGMTVGQAWLLDDVISLLELDSPTSSHSGSIMQRMTFTYGLGEQHGLFVGMKAAQAELNDNKET</sequence>
<dbReference type="Proteomes" id="UP000054166">
    <property type="component" value="Unassembled WGS sequence"/>
</dbReference>
<name>A0A0C3F8N3_PILCF</name>
<dbReference type="PANTHER" id="PTHR12978">
    <property type="entry name" value="HISTIDINE TRIAD HIT PROTEIN MEMBER"/>
    <property type="match status" value="1"/>
</dbReference>
<gene>
    <name evidence="2" type="ORF">PILCRDRAFT_653612</name>
</gene>
<dbReference type="InterPro" id="IPR011145">
    <property type="entry name" value="Scavenger_mRNA_decap_enz_N"/>
</dbReference>
<comment type="similarity">
    <text evidence="1">Belongs to the HIT family.</text>
</comment>
<dbReference type="GO" id="GO:0016787">
    <property type="term" value="F:hydrolase activity"/>
    <property type="evidence" value="ECO:0007669"/>
    <property type="project" value="InterPro"/>
</dbReference>
<dbReference type="PANTHER" id="PTHR12978:SF0">
    <property type="entry name" value="M7GPPPX DIPHOSPHATASE"/>
    <property type="match status" value="1"/>
</dbReference>
<evidence type="ECO:0000256" key="1">
    <source>
        <dbReference type="ARBA" id="ARBA00010208"/>
    </source>
</evidence>
<dbReference type="SUPFAM" id="SSF102860">
    <property type="entry name" value="mRNA decapping enzyme DcpS N-terminal domain"/>
    <property type="match status" value="1"/>
</dbReference>
<dbReference type="GO" id="GO:0005634">
    <property type="term" value="C:nucleus"/>
    <property type="evidence" value="ECO:0007669"/>
    <property type="project" value="TreeGrafter"/>
</dbReference>
<dbReference type="Gene3D" id="3.30.200.40">
    <property type="entry name" value="Scavenger mRNA decapping enzyme, N-terminal domain"/>
    <property type="match status" value="1"/>
</dbReference>
<dbReference type="InParanoid" id="A0A0C3F8N3"/>
<dbReference type="STRING" id="765440.A0A0C3F8N3"/>